<comment type="cofactor">
    <cofactor evidence="6">
        <name>FAD</name>
        <dbReference type="ChEBI" id="CHEBI:57692"/>
    </cofactor>
</comment>
<dbReference type="Proteomes" id="UP000887574">
    <property type="component" value="Unplaced"/>
</dbReference>
<dbReference type="PRINTS" id="PR00370">
    <property type="entry name" value="FMOXYGENASE"/>
</dbReference>
<dbReference type="InterPro" id="IPR000960">
    <property type="entry name" value="Flavin_mOase"/>
</dbReference>
<keyword evidence="4" id="KW-0521">NADP</keyword>
<evidence type="ECO:0000256" key="1">
    <source>
        <dbReference type="ARBA" id="ARBA00009183"/>
    </source>
</evidence>
<dbReference type="Gene3D" id="3.50.50.60">
    <property type="entry name" value="FAD/NAD(P)-binding domain"/>
    <property type="match status" value="2"/>
</dbReference>
<dbReference type="AlphaFoldDB" id="A0A915DA94"/>
<evidence type="ECO:0000256" key="2">
    <source>
        <dbReference type="ARBA" id="ARBA00022630"/>
    </source>
</evidence>
<sequence>MFEKSDSIGGTWIYLEPPTNGKINQKSVNRKWDVHSSMYDVLLTNVPKEIMGFEELPFDGIVPKDGESFISRQHVLTYLEEYAKPVKHLIQFNTVVLNVEPVEQSNSEKRTQWKVTVSQKIGKTGESKTITGVFDVVFVCNGHFSCPRLPPFLSKYKLPSFHSHYYRKADIYSGQTVCVIGAGFSGMDICLQVAEFAKTVYLSHRNPSSENTTFGSLPNNCIEIGLVTDATANSLILTNGEELKDIDAVISCTGYKYSYPFFKDSGVIETPADGSYVSPCLHIVRIHQVLFAAALMLNLVPQEELDKDMINEYEEKRIKQLEASGKLLRHYHQLGPEQWSYYDYVYKLKVMKRKTNDKTSWWYYFELVDNKTKAKYKAYRKLLVRDEHACIIALNITSRKHPTPSRRGKESKTG</sequence>
<evidence type="ECO:0000256" key="3">
    <source>
        <dbReference type="ARBA" id="ARBA00022827"/>
    </source>
</evidence>
<name>A0A915DA94_9BILA</name>
<keyword evidence="5 6" id="KW-0560">Oxidoreductase</keyword>
<organism evidence="7 8">
    <name type="scientific">Ditylenchus dipsaci</name>
    <dbReference type="NCBI Taxonomy" id="166011"/>
    <lineage>
        <taxon>Eukaryota</taxon>
        <taxon>Metazoa</taxon>
        <taxon>Ecdysozoa</taxon>
        <taxon>Nematoda</taxon>
        <taxon>Chromadorea</taxon>
        <taxon>Rhabditida</taxon>
        <taxon>Tylenchina</taxon>
        <taxon>Tylenchomorpha</taxon>
        <taxon>Sphaerularioidea</taxon>
        <taxon>Anguinidae</taxon>
        <taxon>Anguininae</taxon>
        <taxon>Ditylenchus</taxon>
    </lineage>
</organism>
<evidence type="ECO:0000256" key="6">
    <source>
        <dbReference type="RuleBase" id="RU361177"/>
    </source>
</evidence>
<proteinExistence type="inferred from homology"/>
<keyword evidence="7" id="KW-1185">Reference proteome</keyword>
<accession>A0A915DA94</accession>
<dbReference type="InterPro" id="IPR036188">
    <property type="entry name" value="FAD/NAD-bd_sf"/>
</dbReference>
<reference evidence="8" key="1">
    <citation type="submission" date="2022-11" db="UniProtKB">
        <authorList>
            <consortium name="WormBaseParasite"/>
        </authorList>
    </citation>
    <scope>IDENTIFICATION</scope>
</reference>
<evidence type="ECO:0000256" key="4">
    <source>
        <dbReference type="ARBA" id="ARBA00022857"/>
    </source>
</evidence>
<dbReference type="GO" id="GO:0050661">
    <property type="term" value="F:NADP binding"/>
    <property type="evidence" value="ECO:0007669"/>
    <property type="project" value="InterPro"/>
</dbReference>
<dbReference type="InterPro" id="IPR020946">
    <property type="entry name" value="Flavin_mOase-like"/>
</dbReference>
<dbReference type="EC" id="1.-.-.-" evidence="6"/>
<dbReference type="GO" id="GO:0050660">
    <property type="term" value="F:flavin adenine dinucleotide binding"/>
    <property type="evidence" value="ECO:0007669"/>
    <property type="project" value="InterPro"/>
</dbReference>
<dbReference type="Pfam" id="PF00743">
    <property type="entry name" value="FMO-like"/>
    <property type="match status" value="2"/>
</dbReference>
<dbReference type="InterPro" id="IPR050346">
    <property type="entry name" value="FMO-like"/>
</dbReference>
<evidence type="ECO:0000313" key="8">
    <source>
        <dbReference type="WBParaSite" id="jg17506"/>
    </source>
</evidence>
<protein>
    <recommendedName>
        <fullName evidence="6">Flavin-containing monooxygenase</fullName>
        <ecNumber evidence="6">1.-.-.-</ecNumber>
    </recommendedName>
</protein>
<evidence type="ECO:0000313" key="7">
    <source>
        <dbReference type="Proteomes" id="UP000887574"/>
    </source>
</evidence>
<dbReference type="GO" id="GO:0004499">
    <property type="term" value="F:N,N-dimethylaniline monooxygenase activity"/>
    <property type="evidence" value="ECO:0007669"/>
    <property type="project" value="InterPro"/>
</dbReference>
<dbReference type="PANTHER" id="PTHR23023">
    <property type="entry name" value="DIMETHYLANILINE MONOOXYGENASE"/>
    <property type="match status" value="1"/>
</dbReference>
<keyword evidence="3 6" id="KW-0274">FAD</keyword>
<keyword evidence="2 6" id="KW-0285">Flavoprotein</keyword>
<keyword evidence="6" id="KW-0503">Monooxygenase</keyword>
<evidence type="ECO:0000256" key="5">
    <source>
        <dbReference type="ARBA" id="ARBA00023002"/>
    </source>
</evidence>
<dbReference type="SUPFAM" id="SSF51905">
    <property type="entry name" value="FAD/NAD(P)-binding domain"/>
    <property type="match status" value="1"/>
</dbReference>
<comment type="similarity">
    <text evidence="1 6">Belongs to the FMO family.</text>
</comment>
<dbReference type="WBParaSite" id="jg17506">
    <property type="protein sequence ID" value="jg17506"/>
    <property type="gene ID" value="jg17506"/>
</dbReference>